<evidence type="ECO:0000256" key="1">
    <source>
        <dbReference type="SAM" id="MobiDB-lite"/>
    </source>
</evidence>
<dbReference type="InterPro" id="IPR048366">
    <property type="entry name" value="TNP-like_GBD"/>
</dbReference>
<protein>
    <submittedName>
        <fullName evidence="2">Uncharacterized protein</fullName>
    </submittedName>
</protein>
<dbReference type="HOGENOM" id="CLU_1541709_0_0_1"/>
<feature type="region of interest" description="Disordered" evidence="1">
    <location>
        <begin position="1"/>
        <end position="87"/>
    </location>
</feature>
<name>N6T639_DENPD</name>
<dbReference type="EMBL" id="KB741006">
    <property type="protein sequence ID" value="ENN75669.1"/>
    <property type="molecule type" value="Genomic_DNA"/>
</dbReference>
<organism evidence="2">
    <name type="scientific">Dendroctonus ponderosae</name>
    <name type="common">Mountain pine beetle</name>
    <dbReference type="NCBI Taxonomy" id="77166"/>
    <lineage>
        <taxon>Eukaryota</taxon>
        <taxon>Metazoa</taxon>
        <taxon>Ecdysozoa</taxon>
        <taxon>Arthropoda</taxon>
        <taxon>Hexapoda</taxon>
        <taxon>Insecta</taxon>
        <taxon>Pterygota</taxon>
        <taxon>Neoptera</taxon>
        <taxon>Endopterygota</taxon>
        <taxon>Coleoptera</taxon>
        <taxon>Polyphaga</taxon>
        <taxon>Cucujiformia</taxon>
        <taxon>Curculionidae</taxon>
        <taxon>Scolytinae</taxon>
        <taxon>Dendroctonus</taxon>
    </lineage>
</organism>
<gene>
    <name evidence="2" type="ORF">YQE_07767</name>
</gene>
<dbReference type="AlphaFoldDB" id="N6T639"/>
<feature type="non-terminal residue" evidence="2">
    <location>
        <position position="1"/>
    </location>
</feature>
<dbReference type="OrthoDB" id="120383at2759"/>
<accession>N6T639</accession>
<proteinExistence type="predicted"/>
<sequence length="174" mass="18522">MESGVYSSYGRPGTTSTLDRHFSRPQQPNIPARSLSTQHITSSALSNSRSPSMRRMRQLLDLDSSRAGAAPSPVPTPSGTLPRGQRQLDINPAEFLKYKIEKPGNIAGLTQLGAGKSATPCHAPLAPKCAPKSAPTAQTLSKSVSDALLCLSEDLTHPKFKDAKATANFAKNIQ</sequence>
<reference evidence="2" key="1">
    <citation type="journal article" date="2013" name="Genome Biol.">
        <title>Draft genome of the mountain pine beetle, Dendroctonus ponderosae Hopkins, a major forest pest.</title>
        <authorList>
            <person name="Keeling C.I."/>
            <person name="Yuen M.M."/>
            <person name="Liao N.Y."/>
            <person name="Docking T.R."/>
            <person name="Chan S.K."/>
            <person name="Taylor G.A."/>
            <person name="Palmquist D.L."/>
            <person name="Jackman S.D."/>
            <person name="Nguyen A."/>
            <person name="Li M."/>
            <person name="Henderson H."/>
            <person name="Janes J.K."/>
            <person name="Zhao Y."/>
            <person name="Pandoh P."/>
            <person name="Moore R."/>
            <person name="Sperling F.A."/>
            <person name="Huber D.P."/>
            <person name="Birol I."/>
            <person name="Jones S.J."/>
            <person name="Bohlmann J."/>
        </authorList>
    </citation>
    <scope>NUCLEOTIDE SEQUENCE</scope>
</reference>
<dbReference type="Pfam" id="PF21788">
    <property type="entry name" value="TNP-like_GBD"/>
    <property type="match status" value="1"/>
</dbReference>
<evidence type="ECO:0000313" key="2">
    <source>
        <dbReference type="EMBL" id="ENN75669.1"/>
    </source>
</evidence>
<feature type="compositionally biased region" description="Polar residues" evidence="1">
    <location>
        <begin position="24"/>
        <end position="45"/>
    </location>
</feature>